<dbReference type="AlphaFoldDB" id="A0A2A4YG53"/>
<protein>
    <submittedName>
        <fullName evidence="2">ATP-dependent DNA ligase</fullName>
    </submittedName>
</protein>
<keyword evidence="2" id="KW-0436">Ligase</keyword>
<evidence type="ECO:0000313" key="2">
    <source>
        <dbReference type="EMBL" id="PCI93315.1"/>
    </source>
</evidence>
<organism evidence="2 3">
    <name type="scientific">Aerophobetes bacterium</name>
    <dbReference type="NCBI Taxonomy" id="2030807"/>
    <lineage>
        <taxon>Bacteria</taxon>
        <taxon>Candidatus Aerophobota</taxon>
    </lineage>
</organism>
<dbReference type="NCBIfam" id="TIGR02778">
    <property type="entry name" value="ligD_pol"/>
    <property type="match status" value="1"/>
</dbReference>
<comment type="caution">
    <text evidence="2">The sequence shown here is derived from an EMBL/GenBank/DDBJ whole genome shotgun (WGS) entry which is preliminary data.</text>
</comment>
<gene>
    <name evidence="2" type="ORF">COB11_05530</name>
</gene>
<dbReference type="Gene3D" id="3.90.920.10">
    <property type="entry name" value="DNA primase, PRIM domain"/>
    <property type="match status" value="1"/>
</dbReference>
<dbReference type="InterPro" id="IPR052171">
    <property type="entry name" value="NHEJ_LigD"/>
</dbReference>
<dbReference type="PANTHER" id="PTHR42705">
    <property type="entry name" value="BIFUNCTIONAL NON-HOMOLOGOUS END JOINING PROTEIN LIGD"/>
    <property type="match status" value="1"/>
</dbReference>
<dbReference type="Proteomes" id="UP000217838">
    <property type="component" value="Unassembled WGS sequence"/>
</dbReference>
<name>A0A2A4YG53_UNCAE</name>
<dbReference type="EMBL" id="NVUU01000065">
    <property type="protein sequence ID" value="PCI93315.1"/>
    <property type="molecule type" value="Genomic_DNA"/>
</dbReference>
<dbReference type="PANTHER" id="PTHR42705:SF2">
    <property type="entry name" value="BIFUNCTIONAL NON-HOMOLOGOUS END JOINING PROTEIN LIGD"/>
    <property type="match status" value="1"/>
</dbReference>
<proteinExistence type="predicted"/>
<dbReference type="CDD" id="cd04861">
    <property type="entry name" value="LigD_Pol_like"/>
    <property type="match status" value="1"/>
</dbReference>
<accession>A0A2A4YG53</accession>
<feature type="domain" description="DNA ligase D polymerase" evidence="1">
    <location>
        <begin position="19"/>
        <end position="268"/>
    </location>
</feature>
<dbReference type="Pfam" id="PF21686">
    <property type="entry name" value="LigD_Prim-Pol"/>
    <property type="match status" value="1"/>
</dbReference>
<dbReference type="InterPro" id="IPR014145">
    <property type="entry name" value="LigD_pol_dom"/>
</dbReference>
<evidence type="ECO:0000259" key="1">
    <source>
        <dbReference type="Pfam" id="PF21686"/>
    </source>
</evidence>
<evidence type="ECO:0000313" key="3">
    <source>
        <dbReference type="Proteomes" id="UP000217838"/>
    </source>
</evidence>
<sequence length="294" mass="33824">MPQEISSPEKMYFPGEKITKKDLIDYYHLIYPLMGPLIEERAITLERYPSGIKKSGFLQKDCKTKPPSFLKLLKVKKKDGSFINMHLCNNKDSLTYLVNQGTITFHTTLNKKTSQKPDRVIFDLDPSGSSFEPVREAAFFLKEILEKKLSLKCFVMTTGSRGLHVIVPITPTLEFDKVRFFAKDVATYMSDLEPKKYTTEVRKNKRGKRVFIDYLRNSYSQTAVAPYSVRAYPKAPIAMPISWKELKSPKLNAKFFILKDVKKALEKKQGKYTKMTPVRQSLSKSIKTLNQIKA</sequence>
<dbReference type="GO" id="GO:0016874">
    <property type="term" value="F:ligase activity"/>
    <property type="evidence" value="ECO:0007669"/>
    <property type="project" value="UniProtKB-KW"/>
</dbReference>
<reference evidence="3" key="1">
    <citation type="submission" date="2017-08" db="EMBL/GenBank/DDBJ databases">
        <title>A dynamic microbial community with high functional redundancy inhabits the cold, oxic subseafloor aquifer.</title>
        <authorList>
            <person name="Tully B.J."/>
            <person name="Wheat C.G."/>
            <person name="Glazer B.T."/>
            <person name="Huber J.A."/>
        </authorList>
    </citation>
    <scope>NUCLEOTIDE SEQUENCE [LARGE SCALE GENOMIC DNA]</scope>
</reference>